<dbReference type="PANTHER" id="PTHR34133">
    <property type="entry name" value="OS07G0633000 PROTEIN"/>
    <property type="match status" value="1"/>
</dbReference>
<evidence type="ECO:0000313" key="2">
    <source>
        <dbReference type="EMBL" id="BAT12253.1"/>
    </source>
</evidence>
<dbReference type="Proteomes" id="UP000059680">
    <property type="component" value="Chromosome 10"/>
</dbReference>
<feature type="region of interest" description="Disordered" evidence="1">
    <location>
        <begin position="1"/>
        <end position="77"/>
    </location>
</feature>
<dbReference type="PaxDb" id="39947-A0A0P0XXP3"/>
<sequence>VGGREGKGRESSSYGVRERRSLELRARGLASHRDSAAAKSPDRAALCRCKSSSSPPPRPRPPRPRPPPPPPPPPGEKEEWAVAYVRLSLSSDAISYSSSISTDMPLYEPPEVSFDEYLLDCARMFHAMFPDESRSQRPSDVSKPKTKTTPEVLFALLRQRR</sequence>
<feature type="region of interest" description="Disordered" evidence="1">
    <location>
        <begin position="130"/>
        <end position="150"/>
    </location>
</feature>
<keyword evidence="3" id="KW-1185">Reference proteome</keyword>
<dbReference type="Gramene" id="Os10t0580600-00">
    <property type="protein sequence ID" value="Os10t0580600-00"/>
    <property type="gene ID" value="Os10g0580600"/>
</dbReference>
<proteinExistence type="predicted"/>
<dbReference type="EMBL" id="AP014966">
    <property type="protein sequence ID" value="BAT12253.1"/>
    <property type="molecule type" value="Genomic_DNA"/>
</dbReference>
<dbReference type="AlphaFoldDB" id="A0A0P0XXP3"/>
<dbReference type="GO" id="GO:0009507">
    <property type="term" value="C:chloroplast"/>
    <property type="evidence" value="ECO:0000318"/>
    <property type="project" value="GO_Central"/>
</dbReference>
<feature type="compositionally biased region" description="Basic and acidic residues" evidence="1">
    <location>
        <begin position="130"/>
        <end position="143"/>
    </location>
</feature>
<feature type="non-terminal residue" evidence="2">
    <location>
        <position position="161"/>
    </location>
</feature>
<reference evidence="2 3" key="2">
    <citation type="journal article" date="2013" name="Plant Cell Physiol.">
        <title>Rice Annotation Project Database (RAP-DB): an integrative and interactive database for rice genomics.</title>
        <authorList>
            <person name="Sakai H."/>
            <person name="Lee S.S."/>
            <person name="Tanaka T."/>
            <person name="Numa H."/>
            <person name="Kim J."/>
            <person name="Kawahara Y."/>
            <person name="Wakimoto H."/>
            <person name="Yang C.C."/>
            <person name="Iwamoto M."/>
            <person name="Abe T."/>
            <person name="Yamada Y."/>
            <person name="Muto A."/>
            <person name="Inokuchi H."/>
            <person name="Ikemura T."/>
            <person name="Matsumoto T."/>
            <person name="Sasaki T."/>
            <person name="Itoh T."/>
        </authorList>
    </citation>
    <scope>NUCLEOTIDE SEQUENCE [LARGE SCALE GENOMIC DNA]</scope>
    <source>
        <strain evidence="3">cv. Nipponbare</strain>
    </source>
</reference>
<dbReference type="InParanoid" id="A0A0P0XXP3"/>
<feature type="compositionally biased region" description="Pro residues" evidence="1">
    <location>
        <begin position="54"/>
        <end position="74"/>
    </location>
</feature>
<organism evidence="2 3">
    <name type="scientific">Oryza sativa subsp. japonica</name>
    <name type="common">Rice</name>
    <dbReference type="NCBI Taxonomy" id="39947"/>
    <lineage>
        <taxon>Eukaryota</taxon>
        <taxon>Viridiplantae</taxon>
        <taxon>Streptophyta</taxon>
        <taxon>Embryophyta</taxon>
        <taxon>Tracheophyta</taxon>
        <taxon>Spermatophyta</taxon>
        <taxon>Magnoliopsida</taxon>
        <taxon>Liliopsida</taxon>
        <taxon>Poales</taxon>
        <taxon>Poaceae</taxon>
        <taxon>BOP clade</taxon>
        <taxon>Oryzoideae</taxon>
        <taxon>Oryzeae</taxon>
        <taxon>Oryzinae</taxon>
        <taxon>Oryza</taxon>
        <taxon>Oryza sativa</taxon>
    </lineage>
</organism>
<reference evidence="2 3" key="3">
    <citation type="journal article" date="2013" name="Rice">
        <title>Improvement of the Oryza sativa Nipponbare reference genome using next generation sequence and optical map data.</title>
        <authorList>
            <person name="Kawahara Y."/>
            <person name="de la Bastide M."/>
            <person name="Hamilton J.P."/>
            <person name="Kanamori H."/>
            <person name="McCombie W.R."/>
            <person name="Ouyang S."/>
            <person name="Schwartz D.C."/>
            <person name="Tanaka T."/>
            <person name="Wu J."/>
            <person name="Zhou S."/>
            <person name="Childs K.L."/>
            <person name="Davidson R.M."/>
            <person name="Lin H."/>
            <person name="Quesada-Ocampo L."/>
            <person name="Vaillancourt B."/>
            <person name="Sakai H."/>
            <person name="Lee S.S."/>
            <person name="Kim J."/>
            <person name="Numa H."/>
            <person name="Itoh T."/>
            <person name="Buell C.R."/>
            <person name="Matsumoto T."/>
        </authorList>
    </citation>
    <scope>NUCLEOTIDE SEQUENCE [LARGE SCALE GENOMIC DNA]</scope>
    <source>
        <strain evidence="3">cv. Nipponbare</strain>
    </source>
</reference>
<reference evidence="3" key="1">
    <citation type="journal article" date="2005" name="Nature">
        <title>The map-based sequence of the rice genome.</title>
        <authorList>
            <consortium name="International rice genome sequencing project (IRGSP)"/>
            <person name="Matsumoto T."/>
            <person name="Wu J."/>
            <person name="Kanamori H."/>
            <person name="Katayose Y."/>
            <person name="Fujisawa M."/>
            <person name="Namiki N."/>
            <person name="Mizuno H."/>
            <person name="Yamamoto K."/>
            <person name="Antonio B.A."/>
            <person name="Baba T."/>
            <person name="Sakata K."/>
            <person name="Nagamura Y."/>
            <person name="Aoki H."/>
            <person name="Arikawa K."/>
            <person name="Arita K."/>
            <person name="Bito T."/>
            <person name="Chiden Y."/>
            <person name="Fujitsuka N."/>
            <person name="Fukunaka R."/>
            <person name="Hamada M."/>
            <person name="Harada C."/>
            <person name="Hayashi A."/>
            <person name="Hijishita S."/>
            <person name="Honda M."/>
            <person name="Hosokawa S."/>
            <person name="Ichikawa Y."/>
            <person name="Idonuma A."/>
            <person name="Iijima M."/>
            <person name="Ikeda M."/>
            <person name="Ikeno M."/>
            <person name="Ito K."/>
            <person name="Ito S."/>
            <person name="Ito T."/>
            <person name="Ito Y."/>
            <person name="Ito Y."/>
            <person name="Iwabuchi A."/>
            <person name="Kamiya K."/>
            <person name="Karasawa W."/>
            <person name="Kurita K."/>
            <person name="Katagiri S."/>
            <person name="Kikuta A."/>
            <person name="Kobayashi H."/>
            <person name="Kobayashi N."/>
            <person name="Machita K."/>
            <person name="Maehara T."/>
            <person name="Masukawa M."/>
            <person name="Mizubayashi T."/>
            <person name="Mukai Y."/>
            <person name="Nagasaki H."/>
            <person name="Nagata Y."/>
            <person name="Naito S."/>
            <person name="Nakashima M."/>
            <person name="Nakama Y."/>
            <person name="Nakamichi Y."/>
            <person name="Nakamura M."/>
            <person name="Meguro A."/>
            <person name="Negishi M."/>
            <person name="Ohta I."/>
            <person name="Ohta T."/>
            <person name="Okamoto M."/>
            <person name="Ono N."/>
            <person name="Saji S."/>
            <person name="Sakaguchi M."/>
            <person name="Sakai K."/>
            <person name="Shibata M."/>
            <person name="Shimokawa T."/>
            <person name="Song J."/>
            <person name="Takazaki Y."/>
            <person name="Terasawa K."/>
            <person name="Tsugane M."/>
            <person name="Tsuji K."/>
            <person name="Ueda S."/>
            <person name="Waki K."/>
            <person name="Yamagata H."/>
            <person name="Yamamoto M."/>
            <person name="Yamamoto S."/>
            <person name="Yamane H."/>
            <person name="Yoshiki S."/>
            <person name="Yoshihara R."/>
            <person name="Yukawa K."/>
            <person name="Zhong H."/>
            <person name="Yano M."/>
            <person name="Yuan Q."/>
            <person name="Ouyang S."/>
            <person name="Liu J."/>
            <person name="Jones K.M."/>
            <person name="Gansberger K."/>
            <person name="Moffat K."/>
            <person name="Hill J."/>
            <person name="Bera J."/>
            <person name="Fadrosh D."/>
            <person name="Jin S."/>
            <person name="Johri S."/>
            <person name="Kim M."/>
            <person name="Overton L."/>
            <person name="Reardon M."/>
            <person name="Tsitrin T."/>
            <person name="Vuong H."/>
            <person name="Weaver B."/>
            <person name="Ciecko A."/>
            <person name="Tallon L."/>
            <person name="Jackson J."/>
            <person name="Pai G."/>
            <person name="Aken S.V."/>
            <person name="Utterback T."/>
            <person name="Reidmuller S."/>
            <person name="Feldblyum T."/>
            <person name="Hsiao J."/>
            <person name="Zismann V."/>
            <person name="Iobst S."/>
            <person name="de Vazeille A.R."/>
            <person name="Buell C.R."/>
            <person name="Ying K."/>
            <person name="Li Y."/>
            <person name="Lu T."/>
            <person name="Huang Y."/>
            <person name="Zhao Q."/>
            <person name="Feng Q."/>
            <person name="Zhang L."/>
            <person name="Zhu J."/>
            <person name="Weng Q."/>
            <person name="Mu J."/>
            <person name="Lu Y."/>
            <person name="Fan D."/>
            <person name="Liu Y."/>
            <person name="Guan J."/>
            <person name="Zhang Y."/>
            <person name="Yu S."/>
            <person name="Liu X."/>
            <person name="Zhang Y."/>
            <person name="Hong G."/>
            <person name="Han B."/>
            <person name="Choisne N."/>
            <person name="Demange N."/>
            <person name="Orjeda G."/>
            <person name="Samain S."/>
            <person name="Cattolico L."/>
            <person name="Pelletier E."/>
            <person name="Couloux A."/>
            <person name="Segurens B."/>
            <person name="Wincker P."/>
            <person name="D'Hont A."/>
            <person name="Scarpelli C."/>
            <person name="Weissenbach J."/>
            <person name="Salanoubat M."/>
            <person name="Quetier F."/>
            <person name="Yu Y."/>
            <person name="Kim H.R."/>
            <person name="Rambo T."/>
            <person name="Currie J."/>
            <person name="Collura K."/>
            <person name="Luo M."/>
            <person name="Yang T."/>
            <person name="Ammiraju J.S.S."/>
            <person name="Engler F."/>
            <person name="Soderlund C."/>
            <person name="Wing R.A."/>
            <person name="Palmer L.E."/>
            <person name="de la Bastide M."/>
            <person name="Spiegel L."/>
            <person name="Nascimento L."/>
            <person name="Zutavern T."/>
            <person name="O'Shaughnessy A."/>
            <person name="Dike S."/>
            <person name="Dedhia N."/>
            <person name="Preston R."/>
            <person name="Balija V."/>
            <person name="McCombie W.R."/>
            <person name="Chow T."/>
            <person name="Chen H."/>
            <person name="Chung M."/>
            <person name="Chen C."/>
            <person name="Shaw J."/>
            <person name="Wu H."/>
            <person name="Hsiao K."/>
            <person name="Chao Y."/>
            <person name="Chu M."/>
            <person name="Cheng C."/>
            <person name="Hour A."/>
            <person name="Lee P."/>
            <person name="Lin S."/>
            <person name="Lin Y."/>
            <person name="Liou J."/>
            <person name="Liu S."/>
            <person name="Hsing Y."/>
            <person name="Raghuvanshi S."/>
            <person name="Mohanty A."/>
            <person name="Bharti A.K."/>
            <person name="Gaur A."/>
            <person name="Gupta V."/>
            <person name="Kumar D."/>
            <person name="Ravi V."/>
            <person name="Vij S."/>
            <person name="Kapur A."/>
            <person name="Khurana P."/>
            <person name="Khurana P."/>
            <person name="Khurana J.P."/>
            <person name="Tyagi A.K."/>
            <person name="Gaikwad K."/>
            <person name="Singh A."/>
            <person name="Dalal V."/>
            <person name="Srivastava S."/>
            <person name="Dixit A."/>
            <person name="Pal A.K."/>
            <person name="Ghazi I.A."/>
            <person name="Yadav M."/>
            <person name="Pandit A."/>
            <person name="Bhargava A."/>
            <person name="Sureshbabu K."/>
            <person name="Batra K."/>
            <person name="Sharma T.R."/>
            <person name="Mohapatra T."/>
            <person name="Singh N.K."/>
            <person name="Messing J."/>
            <person name="Nelson A.B."/>
            <person name="Fuks G."/>
            <person name="Kavchok S."/>
            <person name="Keizer G."/>
            <person name="Linton E."/>
            <person name="Llaca V."/>
            <person name="Song R."/>
            <person name="Tanyolac B."/>
            <person name="Young S."/>
            <person name="Ho-Il K."/>
            <person name="Hahn J.H."/>
            <person name="Sangsakoo G."/>
            <person name="Vanavichit A."/>
            <person name="de Mattos Luiz.A.T."/>
            <person name="Zimmer P.D."/>
            <person name="Malone G."/>
            <person name="Dellagostin O."/>
            <person name="de Oliveira A.C."/>
            <person name="Bevan M."/>
            <person name="Bancroft I."/>
            <person name="Minx P."/>
            <person name="Cordum H."/>
            <person name="Wilson R."/>
            <person name="Cheng Z."/>
            <person name="Jin W."/>
            <person name="Jiang J."/>
            <person name="Leong S.A."/>
            <person name="Iwama H."/>
            <person name="Gojobori T."/>
            <person name="Itoh T."/>
            <person name="Niimura Y."/>
            <person name="Fujii Y."/>
            <person name="Habara T."/>
            <person name="Sakai H."/>
            <person name="Sato Y."/>
            <person name="Wilson G."/>
            <person name="Kumar K."/>
            <person name="McCouch S."/>
            <person name="Juretic N."/>
            <person name="Hoen D."/>
            <person name="Wright S."/>
            <person name="Bruskiewich R."/>
            <person name="Bureau T."/>
            <person name="Miyao A."/>
            <person name="Hirochika H."/>
            <person name="Nishikawa T."/>
            <person name="Kadowaki K."/>
            <person name="Sugiura M."/>
            <person name="Burr B."/>
            <person name="Sasaki T."/>
        </authorList>
    </citation>
    <scope>NUCLEOTIDE SEQUENCE [LARGE SCALE GENOMIC DNA]</scope>
    <source>
        <strain evidence="3">cv. Nipponbare</strain>
    </source>
</reference>
<evidence type="ECO:0000313" key="3">
    <source>
        <dbReference type="Proteomes" id="UP000059680"/>
    </source>
</evidence>
<feature type="compositionally biased region" description="Basic and acidic residues" evidence="1">
    <location>
        <begin position="1"/>
        <end position="42"/>
    </location>
</feature>
<protein>
    <submittedName>
        <fullName evidence="2">Os10g0580600 protein</fullName>
    </submittedName>
</protein>
<dbReference type="PANTHER" id="PTHR34133:SF8">
    <property type="entry name" value="OS07G0633000 PROTEIN"/>
    <property type="match status" value="1"/>
</dbReference>
<accession>A0A0P0XXP3</accession>
<gene>
    <name evidence="2" type="ordered locus">Os10g0580600</name>
    <name evidence="2" type="ORF">OSNPB_100580600</name>
</gene>
<name>A0A0P0XXP3_ORYSJ</name>
<evidence type="ECO:0000256" key="1">
    <source>
        <dbReference type="SAM" id="MobiDB-lite"/>
    </source>
</evidence>